<evidence type="ECO:0000313" key="2">
    <source>
        <dbReference type="EMBL" id="TFK95284.1"/>
    </source>
</evidence>
<accession>A0A5C3PZJ2</accession>
<feature type="chain" id="PRO_5023071670" evidence="1">
    <location>
        <begin position="31"/>
        <end position="149"/>
    </location>
</feature>
<sequence>MARSERADHLYGRLWWLLWPIFVRLKRCCGHGMMASTVGMSITLPKYYQVVVHGPKKAEDSPRDTKVLSALELTEAQELMRSMMETREATRYLVTNRVMRESLVDSDGVGEVKLDKGRALDDGSGTRNCVFQGLVTVREVENTCFAVFL</sequence>
<keyword evidence="1" id="KW-0732">Signal</keyword>
<dbReference type="EMBL" id="ML178895">
    <property type="protein sequence ID" value="TFK95284.1"/>
    <property type="molecule type" value="Genomic_DNA"/>
</dbReference>
<protein>
    <submittedName>
        <fullName evidence="2">Uncharacterized protein</fullName>
    </submittedName>
</protein>
<name>A0A5C3PZJ2_9AGAR</name>
<organism evidence="2 3">
    <name type="scientific">Pterulicium gracile</name>
    <dbReference type="NCBI Taxonomy" id="1884261"/>
    <lineage>
        <taxon>Eukaryota</taxon>
        <taxon>Fungi</taxon>
        <taxon>Dikarya</taxon>
        <taxon>Basidiomycota</taxon>
        <taxon>Agaricomycotina</taxon>
        <taxon>Agaricomycetes</taxon>
        <taxon>Agaricomycetidae</taxon>
        <taxon>Agaricales</taxon>
        <taxon>Pleurotineae</taxon>
        <taxon>Pterulaceae</taxon>
        <taxon>Pterulicium</taxon>
    </lineage>
</organism>
<feature type="signal peptide" evidence="1">
    <location>
        <begin position="1"/>
        <end position="30"/>
    </location>
</feature>
<reference evidence="2 3" key="1">
    <citation type="journal article" date="2019" name="Nat. Ecol. Evol.">
        <title>Megaphylogeny resolves global patterns of mushroom evolution.</title>
        <authorList>
            <person name="Varga T."/>
            <person name="Krizsan K."/>
            <person name="Foldi C."/>
            <person name="Dima B."/>
            <person name="Sanchez-Garcia M."/>
            <person name="Sanchez-Ramirez S."/>
            <person name="Szollosi G.J."/>
            <person name="Szarkandi J.G."/>
            <person name="Papp V."/>
            <person name="Albert L."/>
            <person name="Andreopoulos W."/>
            <person name="Angelini C."/>
            <person name="Antonin V."/>
            <person name="Barry K.W."/>
            <person name="Bougher N.L."/>
            <person name="Buchanan P."/>
            <person name="Buyck B."/>
            <person name="Bense V."/>
            <person name="Catcheside P."/>
            <person name="Chovatia M."/>
            <person name="Cooper J."/>
            <person name="Damon W."/>
            <person name="Desjardin D."/>
            <person name="Finy P."/>
            <person name="Geml J."/>
            <person name="Haridas S."/>
            <person name="Hughes K."/>
            <person name="Justo A."/>
            <person name="Karasinski D."/>
            <person name="Kautmanova I."/>
            <person name="Kiss B."/>
            <person name="Kocsube S."/>
            <person name="Kotiranta H."/>
            <person name="LaButti K.M."/>
            <person name="Lechner B.E."/>
            <person name="Liimatainen K."/>
            <person name="Lipzen A."/>
            <person name="Lukacs Z."/>
            <person name="Mihaltcheva S."/>
            <person name="Morgado L.N."/>
            <person name="Niskanen T."/>
            <person name="Noordeloos M.E."/>
            <person name="Ohm R.A."/>
            <person name="Ortiz-Santana B."/>
            <person name="Ovrebo C."/>
            <person name="Racz N."/>
            <person name="Riley R."/>
            <person name="Savchenko A."/>
            <person name="Shiryaev A."/>
            <person name="Soop K."/>
            <person name="Spirin V."/>
            <person name="Szebenyi C."/>
            <person name="Tomsovsky M."/>
            <person name="Tulloss R.E."/>
            <person name="Uehling J."/>
            <person name="Grigoriev I.V."/>
            <person name="Vagvolgyi C."/>
            <person name="Papp T."/>
            <person name="Martin F.M."/>
            <person name="Miettinen O."/>
            <person name="Hibbett D.S."/>
            <person name="Nagy L.G."/>
        </authorList>
    </citation>
    <scope>NUCLEOTIDE SEQUENCE [LARGE SCALE GENOMIC DNA]</scope>
    <source>
        <strain evidence="2 3">CBS 309.79</strain>
    </source>
</reference>
<gene>
    <name evidence="2" type="ORF">BDV98DRAFT_420925</name>
</gene>
<dbReference type="AlphaFoldDB" id="A0A5C3PZJ2"/>
<proteinExistence type="predicted"/>
<evidence type="ECO:0000256" key="1">
    <source>
        <dbReference type="SAM" id="SignalP"/>
    </source>
</evidence>
<dbReference type="Proteomes" id="UP000305067">
    <property type="component" value="Unassembled WGS sequence"/>
</dbReference>
<evidence type="ECO:0000313" key="3">
    <source>
        <dbReference type="Proteomes" id="UP000305067"/>
    </source>
</evidence>
<keyword evidence="3" id="KW-1185">Reference proteome</keyword>